<gene>
    <name evidence="1" type="ORF">NC00_02485</name>
</gene>
<protein>
    <recommendedName>
        <fullName evidence="3">Lipoprotein</fullName>
    </recommendedName>
</protein>
<accession>A0AB34PCV2</accession>
<sequence>MVGCHEPRNSAPLQYDYLFPDGSVVFGAGASTGFSPDGRYFVSPMPTRGWWGLLIYDRHAQCIYRCDKVETFVDIRAVTQTHVQGWGSRVEQNNRMLSASLDDLIAHSVREPMVEVADLRLPQSQAEHIRRQQEVELPAAPAGAPSLVLAPHLPACLMTRDDPLDPLFAPWLEPIVDDRPSGLLVSARHSALRWGDTGQTLTCLARPKGSDEAPRHWRWSVQQGWNAVAQAPEARA</sequence>
<evidence type="ECO:0008006" key="3">
    <source>
        <dbReference type="Google" id="ProtNLM"/>
    </source>
</evidence>
<organism evidence="1 2">
    <name type="scientific">Xanthomonas cannabis pv. phaseoli</name>
    <dbReference type="NCBI Taxonomy" id="1885902"/>
    <lineage>
        <taxon>Bacteria</taxon>
        <taxon>Pseudomonadati</taxon>
        <taxon>Pseudomonadota</taxon>
        <taxon>Gammaproteobacteria</taxon>
        <taxon>Lysobacterales</taxon>
        <taxon>Lysobacteraceae</taxon>
        <taxon>Xanthomonas</taxon>
    </lineage>
</organism>
<dbReference type="AlphaFoldDB" id="A0AB34PCV2"/>
<name>A0AB34PCV2_9XANT</name>
<evidence type="ECO:0000313" key="2">
    <source>
        <dbReference type="Proteomes" id="UP000029879"/>
    </source>
</evidence>
<reference evidence="1 2" key="1">
    <citation type="submission" date="2014-10" db="EMBL/GenBank/DDBJ databases">
        <title>Genome sequence of a Xanthomonas strain that is pathogenic on beans.</title>
        <authorList>
            <person name="Aritua V."/>
            <person name="Sapp M."/>
            <person name="Harrison J."/>
            <person name="Smith J."/>
            <person name="Studholme D."/>
        </authorList>
    </citation>
    <scope>NUCLEOTIDE SEQUENCE [LARGE SCALE GENOMIC DNA]</scope>
    <source>
        <strain evidence="1 2">Nyagatare</strain>
    </source>
</reference>
<proteinExistence type="predicted"/>
<dbReference type="Proteomes" id="UP000029879">
    <property type="component" value="Unassembled WGS sequence"/>
</dbReference>
<evidence type="ECO:0000313" key="1">
    <source>
        <dbReference type="EMBL" id="KGK59367.1"/>
    </source>
</evidence>
<comment type="caution">
    <text evidence="1">The sequence shown here is derived from an EMBL/GenBank/DDBJ whole genome shotgun (WGS) entry which is preliminary data.</text>
</comment>
<dbReference type="EMBL" id="JRQI01000007">
    <property type="protein sequence ID" value="KGK59367.1"/>
    <property type="molecule type" value="Genomic_DNA"/>
</dbReference>